<protein>
    <recommendedName>
        <fullName evidence="3">Replication factor A C-terminal domain-containing protein</fullName>
    </recommendedName>
</protein>
<dbReference type="AlphaFoldDB" id="A0A9R1W494"/>
<comment type="caution">
    <text evidence="1">The sequence shown here is derived from an EMBL/GenBank/DDBJ whole genome shotgun (WGS) entry which is preliminary data.</text>
</comment>
<reference evidence="1 2" key="1">
    <citation type="journal article" date="2017" name="Nat. Commun.">
        <title>Genome assembly with in vitro proximity ligation data and whole-genome triplication in lettuce.</title>
        <authorList>
            <person name="Reyes-Chin-Wo S."/>
            <person name="Wang Z."/>
            <person name="Yang X."/>
            <person name="Kozik A."/>
            <person name="Arikit S."/>
            <person name="Song C."/>
            <person name="Xia L."/>
            <person name="Froenicke L."/>
            <person name="Lavelle D.O."/>
            <person name="Truco M.J."/>
            <person name="Xia R."/>
            <person name="Zhu S."/>
            <person name="Xu C."/>
            <person name="Xu H."/>
            <person name="Xu X."/>
            <person name="Cox K."/>
            <person name="Korf I."/>
            <person name="Meyers B.C."/>
            <person name="Michelmore R.W."/>
        </authorList>
    </citation>
    <scope>NUCLEOTIDE SEQUENCE [LARGE SCALE GENOMIC DNA]</scope>
    <source>
        <strain evidence="2">cv. Salinas</strain>
        <tissue evidence="1">Seedlings</tissue>
    </source>
</reference>
<proteinExistence type="predicted"/>
<keyword evidence="2" id="KW-1185">Reference proteome</keyword>
<evidence type="ECO:0000313" key="2">
    <source>
        <dbReference type="Proteomes" id="UP000235145"/>
    </source>
</evidence>
<evidence type="ECO:0000313" key="1">
    <source>
        <dbReference type="EMBL" id="KAJ0215633.1"/>
    </source>
</evidence>
<name>A0A9R1W494_LACSA</name>
<evidence type="ECO:0008006" key="3">
    <source>
        <dbReference type="Google" id="ProtNLM"/>
    </source>
</evidence>
<dbReference type="EMBL" id="NBSK02000003">
    <property type="protein sequence ID" value="KAJ0215633.1"/>
    <property type="molecule type" value="Genomic_DNA"/>
</dbReference>
<dbReference type="Proteomes" id="UP000235145">
    <property type="component" value="Unassembled WGS sequence"/>
</dbReference>
<dbReference type="InterPro" id="IPR012340">
    <property type="entry name" value="NA-bd_OB-fold"/>
</dbReference>
<gene>
    <name evidence="1" type="ORF">LSAT_V11C300153060</name>
</gene>
<organism evidence="1 2">
    <name type="scientific">Lactuca sativa</name>
    <name type="common">Garden lettuce</name>
    <dbReference type="NCBI Taxonomy" id="4236"/>
    <lineage>
        <taxon>Eukaryota</taxon>
        <taxon>Viridiplantae</taxon>
        <taxon>Streptophyta</taxon>
        <taxon>Embryophyta</taxon>
        <taxon>Tracheophyta</taxon>
        <taxon>Spermatophyta</taxon>
        <taxon>Magnoliopsida</taxon>
        <taxon>eudicotyledons</taxon>
        <taxon>Gunneridae</taxon>
        <taxon>Pentapetalae</taxon>
        <taxon>asterids</taxon>
        <taxon>campanulids</taxon>
        <taxon>Asterales</taxon>
        <taxon>Asteraceae</taxon>
        <taxon>Cichorioideae</taxon>
        <taxon>Cichorieae</taxon>
        <taxon>Lactucinae</taxon>
        <taxon>Lactuca</taxon>
    </lineage>
</organism>
<sequence>MYIYIYIPTNQEIGLSIIAIIIGFDFEEGWYSFYSRDCSEKVTKMVMIVMVNRLTVMGHVLIFRVRVVILVQDETGSASFVLFDRHVKDVIHRNNHWLMEKISNIALYYTILLICTHDELTIYCYCILF</sequence>
<accession>A0A9R1W494</accession>
<dbReference type="Gene3D" id="2.40.50.140">
    <property type="entry name" value="Nucleic acid-binding proteins"/>
    <property type="match status" value="1"/>
</dbReference>